<dbReference type="EMBL" id="MCGH01000003">
    <property type="protein sequence ID" value="ODM03705.1"/>
    <property type="molecule type" value="Genomic_DNA"/>
</dbReference>
<comment type="caution">
    <text evidence="2">The sequence shown here is derived from an EMBL/GenBank/DDBJ whole genome shotgun (WGS) entry which is preliminary data.</text>
</comment>
<dbReference type="RefSeq" id="WP_069154115.1">
    <property type="nucleotide sequence ID" value="NZ_CAJLDD010000086.1"/>
</dbReference>
<organism evidence="2 3">
    <name type="scientific">Eisenbergiella tayi</name>
    <dbReference type="NCBI Taxonomy" id="1432052"/>
    <lineage>
        <taxon>Bacteria</taxon>
        <taxon>Bacillati</taxon>
        <taxon>Bacillota</taxon>
        <taxon>Clostridia</taxon>
        <taxon>Lachnospirales</taxon>
        <taxon>Lachnospiraceae</taxon>
        <taxon>Eisenbergiella</taxon>
    </lineage>
</organism>
<dbReference type="InterPro" id="IPR025466">
    <property type="entry name" value="DUF4317"/>
</dbReference>
<protein>
    <recommendedName>
        <fullName evidence="4">DUF4317 domain-containing protein</fullName>
    </recommendedName>
</protein>
<proteinExistence type="predicted"/>
<reference evidence="2 3" key="1">
    <citation type="submission" date="2016-07" db="EMBL/GenBank/DDBJ databases">
        <title>Characterization of isolates of Eisenbergiella tayi derived from blood cultures, using whole genome sequencing.</title>
        <authorList>
            <person name="Burdz T."/>
            <person name="Wiebe D."/>
            <person name="Huynh C."/>
            <person name="Bernard K."/>
        </authorList>
    </citation>
    <scope>NUCLEOTIDE SEQUENCE [LARGE SCALE GENOMIC DNA]</scope>
    <source>
        <strain evidence="2 3">NML 110608</strain>
    </source>
</reference>
<dbReference type="PATRIC" id="fig|1432052.4.peg.4999"/>
<evidence type="ECO:0000313" key="2">
    <source>
        <dbReference type="EMBL" id="ODM03705.1"/>
    </source>
</evidence>
<evidence type="ECO:0000313" key="3">
    <source>
        <dbReference type="Proteomes" id="UP000094067"/>
    </source>
</evidence>
<dbReference type="Proteomes" id="UP000094067">
    <property type="component" value="Unassembled WGS sequence"/>
</dbReference>
<name>A0A1E3A4L0_9FIRM</name>
<evidence type="ECO:0000256" key="1">
    <source>
        <dbReference type="SAM" id="MobiDB-lite"/>
    </source>
</evidence>
<gene>
    <name evidence="2" type="ORF">BEI61_04503</name>
</gene>
<sequence length="432" mass="48646">MNKKEVLEIRKQYTHEKCSITRICGCYVDGEKNIKTQLKEAFLSLPEEETFKYFNLFKQTLSGTLGKNLLNLEFPLDAENPGGPQEFLLKLRDSKLQDDVLLEEFYQKIIENYYFPENYYIILIHVAYDIPGKSLDGSEMFDASEDVYEYLLCSLCPVKLSKPGLFYNAETNNIENRIRDWVVEPPVKGFLFPAFNDRNTDIHSMLYFSKMAEELQPEFIESMFGCFLPLTADSQKETFNYLISDTLGDDCDYEVVKNIHEHLTELVEETKDSPDPLVLTKPDVKRLFELSGVPEEKLETFDQTFEAAAGEKASLLATNIAGGKKFNIETPDVVIKVNPERTDLIETRIIDGKECLVITVNDHIEVNGVNVRTIAPSHEEEPDTDDGAGSTASYEETAADAASNGPSSYTEEEAIPASAPAAAPEDDGYSFS</sequence>
<feature type="region of interest" description="Disordered" evidence="1">
    <location>
        <begin position="373"/>
        <end position="432"/>
    </location>
</feature>
<accession>A0A1E3A4L0</accession>
<dbReference type="Pfam" id="PF14199">
    <property type="entry name" value="DUF4317"/>
    <property type="match status" value="1"/>
</dbReference>
<dbReference type="AlphaFoldDB" id="A0A1E3A4L0"/>
<evidence type="ECO:0008006" key="4">
    <source>
        <dbReference type="Google" id="ProtNLM"/>
    </source>
</evidence>